<feature type="region of interest" description="Disordered" evidence="1">
    <location>
        <begin position="70"/>
        <end position="92"/>
    </location>
</feature>
<dbReference type="STRING" id="2064.TR51_10370"/>
<dbReference type="InterPro" id="IPR039708">
    <property type="entry name" value="MT1774/Rv1733c-like"/>
</dbReference>
<evidence type="ECO:0000313" key="3">
    <source>
        <dbReference type="EMBL" id="KIQ64631.1"/>
    </source>
</evidence>
<keyword evidence="4" id="KW-1185">Reference proteome</keyword>
<accession>A0A0D0NZK1</accession>
<keyword evidence="2" id="KW-1133">Transmembrane helix</keyword>
<keyword evidence="2" id="KW-0812">Transmembrane</keyword>
<keyword evidence="2" id="KW-0472">Membrane</keyword>
<dbReference type="PANTHER" id="PTHR42305:SF1">
    <property type="entry name" value="MEMBRANE PROTEIN RV1733C-RELATED"/>
    <property type="match status" value="1"/>
</dbReference>
<gene>
    <name evidence="3" type="ORF">TR51_10370</name>
</gene>
<dbReference type="Proteomes" id="UP000032066">
    <property type="component" value="Unassembled WGS sequence"/>
</dbReference>
<dbReference type="EMBL" id="JXZB01000002">
    <property type="protein sequence ID" value="KIQ64631.1"/>
    <property type="molecule type" value="Genomic_DNA"/>
</dbReference>
<evidence type="ECO:0000256" key="1">
    <source>
        <dbReference type="SAM" id="MobiDB-lite"/>
    </source>
</evidence>
<name>A0A0D0NZK1_KITGR</name>
<organism evidence="3 4">
    <name type="scientific">Kitasatospora griseola</name>
    <name type="common">Streptomyces griseolosporeus</name>
    <dbReference type="NCBI Taxonomy" id="2064"/>
    <lineage>
        <taxon>Bacteria</taxon>
        <taxon>Bacillati</taxon>
        <taxon>Actinomycetota</taxon>
        <taxon>Actinomycetes</taxon>
        <taxon>Kitasatosporales</taxon>
        <taxon>Streptomycetaceae</taxon>
        <taxon>Kitasatospora</taxon>
    </lineage>
</organism>
<feature type="transmembrane region" description="Helical" evidence="2">
    <location>
        <begin position="21"/>
        <end position="46"/>
    </location>
</feature>
<protein>
    <submittedName>
        <fullName evidence="3">Uncharacterized protein</fullName>
    </submittedName>
</protein>
<dbReference type="PATRIC" id="fig|2064.6.peg.2205"/>
<dbReference type="AlphaFoldDB" id="A0A0D0NZK1"/>
<evidence type="ECO:0000256" key="2">
    <source>
        <dbReference type="SAM" id="Phobius"/>
    </source>
</evidence>
<dbReference type="PANTHER" id="PTHR42305">
    <property type="entry name" value="MEMBRANE PROTEIN RV1733C-RELATED"/>
    <property type="match status" value="1"/>
</dbReference>
<proteinExistence type="predicted"/>
<evidence type="ECO:0000313" key="4">
    <source>
        <dbReference type="Proteomes" id="UP000032066"/>
    </source>
</evidence>
<sequence length="188" mass="20028">MPTGSTRNNPLRRPSDRLQWWLGRVLLTIVVVGLPTASASAGVLSYRAQLHTGQVQSTTRHSVTAQLTADAAMPSSNQSTGKVPATAAWAGSDGTTRTTTVQVWPGEKAGTPVAVWVDARDTVTSAPVTRGQASAAGWTAAAVTATSVPLLCLAAWKGSVHVLDRHRFAQWDAEWSQVEPHWSKRLPN</sequence>
<reference evidence="3 4" key="1">
    <citation type="submission" date="2015-02" db="EMBL/GenBank/DDBJ databases">
        <title>Draft genome sequence of Kitasatospora griseola MF730-N6, a bafilomycin, terpentecin and satosporin producer.</title>
        <authorList>
            <person name="Arens J.C."/>
            <person name="Haltli B."/>
            <person name="Kerr R.G."/>
        </authorList>
    </citation>
    <scope>NUCLEOTIDE SEQUENCE [LARGE SCALE GENOMIC DNA]</scope>
    <source>
        <strain evidence="3 4">MF730-N6</strain>
    </source>
</reference>
<comment type="caution">
    <text evidence="3">The sequence shown here is derived from an EMBL/GenBank/DDBJ whole genome shotgun (WGS) entry which is preliminary data.</text>
</comment>